<comment type="caution">
    <text evidence="1">The sequence shown here is derived from an EMBL/GenBank/DDBJ whole genome shotgun (WGS) entry which is preliminary data.</text>
</comment>
<accession>A0ABD2QET7</accession>
<protein>
    <recommendedName>
        <fullName evidence="3">NR LBD domain-containing protein</fullName>
    </recommendedName>
</protein>
<name>A0ABD2QET7_9PLAT</name>
<evidence type="ECO:0000313" key="1">
    <source>
        <dbReference type="EMBL" id="KAL3318070.1"/>
    </source>
</evidence>
<proteinExistence type="predicted"/>
<sequence>MLHDMINEQLMITGSLAECARALQITEECVLLAVTYEWLFMRYFMPGFEAEVNFVLLPGQSYSGELDQNLQYLMHRILYRFVVFRELNGHKYKKIDERKFILAYVLPILERINFPSNLNKLRKTRLFEIFLFKSLSTRKNTSPIDMYEELSLNSTNQYLEFEDFDDAIEGTFISRCDLKTFGDVINHYTGKNGRCTMLHLVKNFLNLLQKSTYENLLHTKIAADLADSNSRSMSESKCLLVAV</sequence>
<dbReference type="Proteomes" id="UP001626550">
    <property type="component" value="Unassembled WGS sequence"/>
</dbReference>
<evidence type="ECO:0000313" key="2">
    <source>
        <dbReference type="Proteomes" id="UP001626550"/>
    </source>
</evidence>
<evidence type="ECO:0008006" key="3">
    <source>
        <dbReference type="Google" id="ProtNLM"/>
    </source>
</evidence>
<keyword evidence="2" id="KW-1185">Reference proteome</keyword>
<dbReference type="EMBL" id="JBJKFK010000291">
    <property type="protein sequence ID" value="KAL3318070.1"/>
    <property type="molecule type" value="Genomic_DNA"/>
</dbReference>
<dbReference type="AlphaFoldDB" id="A0ABD2QET7"/>
<gene>
    <name evidence="1" type="ORF">Ciccas_003268</name>
</gene>
<reference evidence="1 2" key="1">
    <citation type="submission" date="2024-11" db="EMBL/GenBank/DDBJ databases">
        <title>Adaptive evolution of stress response genes in parasites aligns with host niche diversity.</title>
        <authorList>
            <person name="Hahn C."/>
            <person name="Resl P."/>
        </authorList>
    </citation>
    <scope>NUCLEOTIDE SEQUENCE [LARGE SCALE GENOMIC DNA]</scope>
    <source>
        <strain evidence="1">EGGRZ-B1_66</strain>
        <tissue evidence="1">Body</tissue>
    </source>
</reference>
<organism evidence="1 2">
    <name type="scientific">Cichlidogyrus casuarinus</name>
    <dbReference type="NCBI Taxonomy" id="1844966"/>
    <lineage>
        <taxon>Eukaryota</taxon>
        <taxon>Metazoa</taxon>
        <taxon>Spiralia</taxon>
        <taxon>Lophotrochozoa</taxon>
        <taxon>Platyhelminthes</taxon>
        <taxon>Monogenea</taxon>
        <taxon>Monopisthocotylea</taxon>
        <taxon>Dactylogyridea</taxon>
        <taxon>Ancyrocephalidae</taxon>
        <taxon>Cichlidogyrus</taxon>
    </lineage>
</organism>